<dbReference type="Pfam" id="PF07287">
    <property type="entry name" value="AtuA"/>
    <property type="match status" value="1"/>
</dbReference>
<dbReference type="RefSeq" id="WP_386832215.1">
    <property type="nucleotide sequence ID" value="NZ_JBHUNP010000001.1"/>
</dbReference>
<organism evidence="2 3">
    <name type="scientific">Devosia albogilva</name>
    <dbReference type="NCBI Taxonomy" id="429726"/>
    <lineage>
        <taxon>Bacteria</taxon>
        <taxon>Pseudomonadati</taxon>
        <taxon>Pseudomonadota</taxon>
        <taxon>Alphaproteobacteria</taxon>
        <taxon>Hyphomicrobiales</taxon>
        <taxon>Devosiaceae</taxon>
        <taxon>Devosia</taxon>
    </lineage>
</organism>
<sequence>MFRIGSGAGFSGDRVDAPQSVVAAIAAAGEGGALIFETLGERTLALGHIAKRQDSARGYEPLLEDLLEPVLADCVKAGITIVGNFGQANPQAAAAAIQSVADRLGLGALKIAVVTGDDLVGQLDLGVAERWDGDGRLPDIEGEVIAINAYVGAAPIAEAIMAGAQVVVTGRVADPALALGPLVAHFGWSWDDLDLIAAGTLVGHLLECGSQVSGGFFADPGFKDVPNPANIGFPIAEVSADGSFVVTKAEGTGGLVDLRTVKEQLLYEIHDPAAYLTPDVTLDITGVELEQVGANRVRVTGARGRAAPPQLKATVSYFGDWLGEAEISYAGANALARARLAITTINERIMRRALPVRHRADIVGTVSAFDSDNGNLLLDYSDAGAGDYRVRFAFGASSQRDVERAVQEVNALYCCGPAGGGGVRVSVRPRVRTLSYLVPREIVASSFHFAGSAQ</sequence>
<protein>
    <submittedName>
        <fullName evidence="2">Acyclic terpene utilization AtuA family protein</fullName>
    </submittedName>
</protein>
<evidence type="ECO:0000313" key="2">
    <source>
        <dbReference type="EMBL" id="MFD2647181.1"/>
    </source>
</evidence>
<dbReference type="EMBL" id="JBHUNP010000001">
    <property type="protein sequence ID" value="MFD2647181.1"/>
    <property type="molecule type" value="Genomic_DNA"/>
</dbReference>
<accession>A0ABW5QI21</accession>
<comment type="caution">
    <text evidence="2">The sequence shown here is derived from an EMBL/GenBank/DDBJ whole genome shotgun (WGS) entry which is preliminary data.</text>
</comment>
<evidence type="ECO:0000313" key="3">
    <source>
        <dbReference type="Proteomes" id="UP001597521"/>
    </source>
</evidence>
<feature type="domain" description="Acyclic terpene utilisation N-terminal" evidence="1">
    <location>
        <begin position="3"/>
        <end position="448"/>
    </location>
</feature>
<keyword evidence="3" id="KW-1185">Reference proteome</keyword>
<dbReference type="PANTHER" id="PTHR47472:SF1">
    <property type="entry name" value="DUF1446-DOMAIN-CONTAINING PROTEIN"/>
    <property type="match status" value="1"/>
</dbReference>
<evidence type="ECO:0000259" key="1">
    <source>
        <dbReference type="Pfam" id="PF07287"/>
    </source>
</evidence>
<name>A0ABW5QI21_9HYPH</name>
<reference evidence="3" key="1">
    <citation type="journal article" date="2019" name="Int. J. Syst. Evol. Microbiol.">
        <title>The Global Catalogue of Microorganisms (GCM) 10K type strain sequencing project: providing services to taxonomists for standard genome sequencing and annotation.</title>
        <authorList>
            <consortium name="The Broad Institute Genomics Platform"/>
            <consortium name="The Broad Institute Genome Sequencing Center for Infectious Disease"/>
            <person name="Wu L."/>
            <person name="Ma J."/>
        </authorList>
    </citation>
    <scope>NUCLEOTIDE SEQUENCE [LARGE SCALE GENOMIC DNA]</scope>
    <source>
        <strain evidence="3">CCM 7427</strain>
    </source>
</reference>
<dbReference type="Proteomes" id="UP001597521">
    <property type="component" value="Unassembled WGS sequence"/>
</dbReference>
<gene>
    <name evidence="2" type="ORF">ACFSX5_05140</name>
</gene>
<dbReference type="PANTHER" id="PTHR47472">
    <property type="entry name" value="PROPIONYL-COA CARBOXYLASE"/>
    <property type="match status" value="1"/>
</dbReference>
<dbReference type="InterPro" id="IPR010839">
    <property type="entry name" value="AtuA_N"/>
</dbReference>
<proteinExistence type="predicted"/>